<gene>
    <name evidence="3" type="ORF">S01H4_21217</name>
</gene>
<dbReference type="PANTHER" id="PTHR42783">
    <property type="entry name" value="GLUTAMATE SYNTHASE [NADPH] SMALL CHAIN"/>
    <property type="match status" value="1"/>
</dbReference>
<accession>X1C258</accession>
<dbReference type="EMBL" id="BART01009594">
    <property type="protein sequence ID" value="GAG78446.1"/>
    <property type="molecule type" value="Genomic_DNA"/>
</dbReference>
<name>X1C258_9ZZZZ</name>
<dbReference type="SUPFAM" id="SSF46548">
    <property type="entry name" value="alpha-helical ferredoxin"/>
    <property type="match status" value="1"/>
</dbReference>
<dbReference type="PANTHER" id="PTHR42783:SF3">
    <property type="entry name" value="GLUTAMATE SYNTHASE [NADPH] SMALL CHAIN-RELATED"/>
    <property type="match status" value="1"/>
</dbReference>
<dbReference type="InterPro" id="IPR036188">
    <property type="entry name" value="FAD/NAD-bd_sf"/>
</dbReference>
<dbReference type="AlphaFoldDB" id="X1C258"/>
<dbReference type="SUPFAM" id="SSF51905">
    <property type="entry name" value="FAD/NAD(P)-binding domain"/>
    <property type="match status" value="2"/>
</dbReference>
<dbReference type="PRINTS" id="PR00411">
    <property type="entry name" value="PNDRDTASEI"/>
</dbReference>
<dbReference type="Pfam" id="PF07992">
    <property type="entry name" value="Pyr_redox_2"/>
    <property type="match status" value="1"/>
</dbReference>
<feature type="region of interest" description="Disordered" evidence="1">
    <location>
        <begin position="218"/>
        <end position="249"/>
    </location>
</feature>
<feature type="non-terminal residue" evidence="3">
    <location>
        <position position="1"/>
    </location>
</feature>
<proteinExistence type="predicted"/>
<sequence length="277" mass="30337">AGVYDAIEFLKEANLGKEIQVSKRVAVIGGGNSAIDSARVALRKGAEEVHIFYRRERRDMPAIAEEVEAAEEEGIHLHLLTVPTRIWSSDGRVAGLECIHMELKEFDRSGRKTPYPIEGSEYMVDIDMIIEAVGQRPDTFFIKGNGVKMEKGGIVTVDRRTLATGMKGIFAGGDAVTGPQTAIEAIAAGQRAASSIKRYLQGREPSPLVERDGYKPIAISSLPPSEEETQEKARVEPPEIPMSDRPTSFKEIVLPYSPEQAKEEASRCLRCDLEVGG</sequence>
<dbReference type="PRINTS" id="PR00368">
    <property type="entry name" value="FADPNR"/>
</dbReference>
<evidence type="ECO:0000259" key="2">
    <source>
        <dbReference type="Pfam" id="PF07992"/>
    </source>
</evidence>
<feature type="domain" description="FAD/NAD(P)-binding" evidence="2">
    <location>
        <begin position="7"/>
        <end position="189"/>
    </location>
</feature>
<reference evidence="3" key="1">
    <citation type="journal article" date="2014" name="Front. Microbiol.">
        <title>High frequency of phylogenetically diverse reductive dehalogenase-homologous genes in deep subseafloor sedimentary metagenomes.</title>
        <authorList>
            <person name="Kawai M."/>
            <person name="Futagami T."/>
            <person name="Toyoda A."/>
            <person name="Takaki Y."/>
            <person name="Nishi S."/>
            <person name="Hori S."/>
            <person name="Arai W."/>
            <person name="Tsubouchi T."/>
            <person name="Morono Y."/>
            <person name="Uchiyama I."/>
            <person name="Ito T."/>
            <person name="Fujiyama A."/>
            <person name="Inagaki F."/>
            <person name="Takami H."/>
        </authorList>
    </citation>
    <scope>NUCLEOTIDE SEQUENCE</scope>
    <source>
        <strain evidence="3">Expedition CK06-06</strain>
    </source>
</reference>
<comment type="caution">
    <text evidence="3">The sequence shown here is derived from an EMBL/GenBank/DDBJ whole genome shotgun (WGS) entry which is preliminary data.</text>
</comment>
<dbReference type="GO" id="GO:0016491">
    <property type="term" value="F:oxidoreductase activity"/>
    <property type="evidence" value="ECO:0007669"/>
    <property type="project" value="InterPro"/>
</dbReference>
<dbReference type="Gene3D" id="3.50.50.60">
    <property type="entry name" value="FAD/NAD(P)-binding domain"/>
    <property type="match status" value="1"/>
</dbReference>
<evidence type="ECO:0000313" key="3">
    <source>
        <dbReference type="EMBL" id="GAG78446.1"/>
    </source>
</evidence>
<protein>
    <recommendedName>
        <fullName evidence="2">FAD/NAD(P)-binding domain-containing protein</fullName>
    </recommendedName>
</protein>
<organism evidence="3">
    <name type="scientific">marine sediment metagenome</name>
    <dbReference type="NCBI Taxonomy" id="412755"/>
    <lineage>
        <taxon>unclassified sequences</taxon>
        <taxon>metagenomes</taxon>
        <taxon>ecological metagenomes</taxon>
    </lineage>
</organism>
<evidence type="ECO:0000256" key="1">
    <source>
        <dbReference type="SAM" id="MobiDB-lite"/>
    </source>
</evidence>
<dbReference type="InterPro" id="IPR023753">
    <property type="entry name" value="FAD/NAD-binding_dom"/>
</dbReference>